<proteinExistence type="predicted"/>
<dbReference type="OrthoDB" id="7249367at2759"/>
<dbReference type="Proteomes" id="UP000663829">
    <property type="component" value="Unassembled WGS sequence"/>
</dbReference>
<evidence type="ECO:0000313" key="3">
    <source>
        <dbReference type="EMBL" id="CAF3616995.1"/>
    </source>
</evidence>
<sequence length="178" mass="20685">MMLMNGIHRTIYPNIFKTIRNFFFRVLISGYFDSTFELKTFTEGAKQAVTVVSHYISQGRFDDLNGLVVKDAINEIRQNFQSLPAAHKQKIPVLFDEIIFSFPYEIGIIIEDKSGKEKHVEQHMNMDLSTLLNFSKTSHSIRDSIVICNYRFVREMTKGVSDGWTINALNHWLPNEYL</sequence>
<dbReference type="Proteomes" id="UP000681722">
    <property type="component" value="Unassembled WGS sequence"/>
</dbReference>
<dbReference type="EMBL" id="CAJOBC010001461">
    <property type="protein sequence ID" value="CAF3679816.1"/>
    <property type="molecule type" value="Genomic_DNA"/>
</dbReference>
<reference evidence="2" key="1">
    <citation type="submission" date="2021-02" db="EMBL/GenBank/DDBJ databases">
        <authorList>
            <person name="Nowell W R."/>
        </authorList>
    </citation>
    <scope>NUCLEOTIDE SEQUENCE</scope>
</reference>
<dbReference type="GO" id="GO:0043022">
    <property type="term" value="F:ribosome binding"/>
    <property type="evidence" value="ECO:0007669"/>
    <property type="project" value="TreeGrafter"/>
</dbReference>
<organism evidence="2 5">
    <name type="scientific">Didymodactylos carnosus</name>
    <dbReference type="NCBI Taxonomy" id="1234261"/>
    <lineage>
        <taxon>Eukaryota</taxon>
        <taxon>Metazoa</taxon>
        <taxon>Spiralia</taxon>
        <taxon>Gnathifera</taxon>
        <taxon>Rotifera</taxon>
        <taxon>Eurotatoria</taxon>
        <taxon>Bdelloidea</taxon>
        <taxon>Philodinida</taxon>
        <taxon>Philodinidae</taxon>
        <taxon>Didymodactylos</taxon>
    </lineage>
</organism>
<comment type="caution">
    <text evidence="2">The sequence shown here is derived from an EMBL/GenBank/DDBJ whole genome shotgun (WGS) entry which is preliminary data.</text>
</comment>
<gene>
    <name evidence="2" type="ORF">GPM918_LOCUS8409</name>
    <name evidence="1" type="ORF">OVA965_LOCUS6214</name>
    <name evidence="4" type="ORF">SRO942_LOCUS8409</name>
    <name evidence="3" type="ORF">TMI583_LOCUS6208</name>
</gene>
<keyword evidence="5" id="KW-1185">Reference proteome</keyword>
<protein>
    <submittedName>
        <fullName evidence="2">Uncharacterized protein</fullName>
    </submittedName>
</protein>
<name>A0A813ZC83_9BILA</name>
<dbReference type="AlphaFoldDB" id="A0A813ZC83"/>
<dbReference type="EMBL" id="CAJOBA010001840">
    <property type="protein sequence ID" value="CAF3616995.1"/>
    <property type="molecule type" value="Genomic_DNA"/>
</dbReference>
<evidence type="ECO:0000313" key="2">
    <source>
        <dbReference type="EMBL" id="CAF0896598.1"/>
    </source>
</evidence>
<evidence type="ECO:0000313" key="5">
    <source>
        <dbReference type="Proteomes" id="UP000663829"/>
    </source>
</evidence>
<evidence type="ECO:0000313" key="4">
    <source>
        <dbReference type="EMBL" id="CAF3679816.1"/>
    </source>
</evidence>
<dbReference type="GO" id="GO:0005743">
    <property type="term" value="C:mitochondrial inner membrane"/>
    <property type="evidence" value="ECO:0007669"/>
    <property type="project" value="TreeGrafter"/>
</dbReference>
<dbReference type="EMBL" id="CAJNOK010001841">
    <property type="protein sequence ID" value="CAF0832447.1"/>
    <property type="molecule type" value="Genomic_DNA"/>
</dbReference>
<dbReference type="Proteomes" id="UP000682733">
    <property type="component" value="Unassembled WGS sequence"/>
</dbReference>
<dbReference type="GO" id="GO:0032979">
    <property type="term" value="P:protein insertion into mitochondrial inner membrane from matrix"/>
    <property type="evidence" value="ECO:0007669"/>
    <property type="project" value="TreeGrafter"/>
</dbReference>
<accession>A0A813ZC83</accession>
<evidence type="ECO:0000313" key="1">
    <source>
        <dbReference type="EMBL" id="CAF0832447.1"/>
    </source>
</evidence>
<dbReference type="PANTHER" id="PTHR13333">
    <property type="entry name" value="M-AAA PROTEASE-INTERACTING PROTEIN 1, MITOCHONDRIAL"/>
    <property type="match status" value="1"/>
</dbReference>
<dbReference type="Proteomes" id="UP000677228">
    <property type="component" value="Unassembled WGS sequence"/>
</dbReference>
<dbReference type="PANTHER" id="PTHR13333:SF5">
    <property type="entry name" value="M-AAA PROTEASE-INTERACTING PROTEIN 1, MITOCHONDRIAL"/>
    <property type="match status" value="1"/>
</dbReference>
<dbReference type="EMBL" id="CAJNOQ010001461">
    <property type="protein sequence ID" value="CAF0896598.1"/>
    <property type="molecule type" value="Genomic_DNA"/>
</dbReference>